<organism evidence="1 2">
    <name type="scientific">Xanthomonas phage Samson</name>
    <dbReference type="NCBI Taxonomy" id="2596676"/>
    <lineage>
        <taxon>Viruses</taxon>
        <taxon>Duplodnaviria</taxon>
        <taxon>Heunggongvirae</taxon>
        <taxon>Uroviricota</taxon>
        <taxon>Caudoviricetes</taxon>
        <taxon>Jondennisvirinae</taxon>
        <taxon>Septimatrevirus</taxon>
        <taxon>Septimatrevirus samson</taxon>
    </lineage>
</organism>
<dbReference type="Proteomes" id="UP000323235">
    <property type="component" value="Segment"/>
</dbReference>
<gene>
    <name evidence="1" type="ORF">Samson_042</name>
</gene>
<evidence type="ECO:0000313" key="1">
    <source>
        <dbReference type="EMBL" id="QEG09357.1"/>
    </source>
</evidence>
<reference evidence="2" key="1">
    <citation type="submission" date="2019-06" db="EMBL/GenBank/DDBJ databases">
        <title>Complete Genome Sequence of Xanthomonas spp. Siphophage Samson.</title>
        <authorList>
            <person name="Clark S."/>
            <person name="Le T."/>
            <person name="Moreland R."/>
            <person name="Gonzalez C.F."/>
            <person name="Liu M."/>
            <person name="Ramsey J."/>
        </authorList>
    </citation>
    <scope>NUCLEOTIDE SEQUENCE [LARGE SCALE GENOMIC DNA]</scope>
</reference>
<evidence type="ECO:0000313" key="2">
    <source>
        <dbReference type="Proteomes" id="UP000323235"/>
    </source>
</evidence>
<keyword evidence="2" id="KW-1185">Reference proteome</keyword>
<proteinExistence type="predicted"/>
<protein>
    <submittedName>
        <fullName evidence="1">Uncharacterized protein</fullName>
    </submittedName>
</protein>
<accession>A0A5B9N579</accession>
<sequence length="87" mass="9719">MKYVMFKKVHKELTEYVPIVFPNIIVHADMAKAMLAGPLAGFVVHSAGEVSPLDMKPHGESSTLNVKADLPDDKRRLLMNDYGAMYE</sequence>
<name>A0A5B9N579_9CAUD</name>
<dbReference type="EMBL" id="MN062187">
    <property type="protein sequence ID" value="QEG09357.1"/>
    <property type="molecule type" value="Genomic_DNA"/>
</dbReference>